<dbReference type="PANTHER" id="PTHR40465:SF1">
    <property type="entry name" value="DUF6534 DOMAIN-CONTAINING PROTEIN"/>
    <property type="match status" value="1"/>
</dbReference>
<feature type="transmembrane region" description="Helical" evidence="1">
    <location>
        <begin position="165"/>
        <end position="190"/>
    </location>
</feature>
<evidence type="ECO:0000313" key="4">
    <source>
        <dbReference type="Proteomes" id="UP000250043"/>
    </source>
</evidence>
<organism evidence="3 4">
    <name type="scientific">Obba rivulosa</name>
    <dbReference type="NCBI Taxonomy" id="1052685"/>
    <lineage>
        <taxon>Eukaryota</taxon>
        <taxon>Fungi</taxon>
        <taxon>Dikarya</taxon>
        <taxon>Basidiomycota</taxon>
        <taxon>Agaricomycotina</taxon>
        <taxon>Agaricomycetes</taxon>
        <taxon>Polyporales</taxon>
        <taxon>Gelatoporiaceae</taxon>
        <taxon>Obba</taxon>
    </lineage>
</organism>
<keyword evidence="4" id="KW-1185">Reference proteome</keyword>
<dbReference type="AlphaFoldDB" id="A0A8E2AU41"/>
<dbReference type="Proteomes" id="UP000250043">
    <property type="component" value="Unassembled WGS sequence"/>
</dbReference>
<evidence type="ECO:0000259" key="2">
    <source>
        <dbReference type="Pfam" id="PF20152"/>
    </source>
</evidence>
<feature type="domain" description="DUF6534" evidence="2">
    <location>
        <begin position="284"/>
        <end position="370"/>
    </location>
</feature>
<dbReference type="Pfam" id="PF20152">
    <property type="entry name" value="DUF6534"/>
    <property type="match status" value="1"/>
</dbReference>
<keyword evidence="1" id="KW-1133">Transmembrane helix</keyword>
<keyword evidence="1" id="KW-0812">Transmembrane</keyword>
<feature type="transmembrane region" description="Helical" evidence="1">
    <location>
        <begin position="127"/>
        <end position="153"/>
    </location>
</feature>
<protein>
    <recommendedName>
        <fullName evidence="2">DUF6534 domain-containing protein</fullName>
    </recommendedName>
</protein>
<feature type="transmembrane region" description="Helical" evidence="1">
    <location>
        <begin position="237"/>
        <end position="258"/>
    </location>
</feature>
<reference evidence="3 4" key="1">
    <citation type="submission" date="2016-07" db="EMBL/GenBank/DDBJ databases">
        <title>Draft genome of the white-rot fungus Obba rivulosa 3A-2.</title>
        <authorList>
            <consortium name="DOE Joint Genome Institute"/>
            <person name="Miettinen O."/>
            <person name="Riley R."/>
            <person name="Acob R."/>
            <person name="Barry K."/>
            <person name="Cullen D."/>
            <person name="De Vries R."/>
            <person name="Hainaut M."/>
            <person name="Hatakka A."/>
            <person name="Henrissat B."/>
            <person name="Hilden K."/>
            <person name="Kuo R."/>
            <person name="Labutti K."/>
            <person name="Lipzen A."/>
            <person name="Makela M.R."/>
            <person name="Sandor L."/>
            <person name="Spatafora J.W."/>
            <person name="Grigoriev I.V."/>
            <person name="Hibbett D.S."/>
        </authorList>
    </citation>
    <scope>NUCLEOTIDE SEQUENCE [LARGE SCALE GENOMIC DNA]</scope>
    <source>
        <strain evidence="3 4">3A-2</strain>
    </source>
</reference>
<feature type="transmembrane region" description="Helical" evidence="1">
    <location>
        <begin position="278"/>
        <end position="300"/>
    </location>
</feature>
<proteinExistence type="predicted"/>
<keyword evidence="1" id="KW-0472">Membrane</keyword>
<sequence>MVNSLFLAATTTSPVSTSSDTSCPIGDTEWHFKSPELRRHCEIFHLTVKSSRVLGFITASRSGSPHLIDRTRRHPDHSNDHICSVISVFIHPQSRLTVLILALLDSQCSNMSMPLPSSVIHSVVEPALGGLFIAILLGSILFGVTILQTYIYYDRFWGDPWYLKLLVAVLFLLDSGQIASVVDSFWFYIIPNFGNVAALSGAQPGLSVEIGLTVSIGLLVQSFFAVRVWHMSDRQRIIPMTIAALTLAQFALGIYYTAASRIVHDETAIEQRIESASLGSLSCSMAADFIITLSLVYYLHKGRSGFKRTDRLINVLIIYTVNTGLLTSLTAALTITFNQVIPTRFWDVVPYFLLSKFYVNSMLATLNARSKLHSISTGLTSGSAQLDTGMPHDGSNTMVHRNRPGDIVSEIQFASGTERTNESKQIESILVPEV</sequence>
<dbReference type="InterPro" id="IPR045339">
    <property type="entry name" value="DUF6534"/>
</dbReference>
<dbReference type="PANTHER" id="PTHR40465">
    <property type="entry name" value="CHROMOSOME 1, WHOLE GENOME SHOTGUN SEQUENCE"/>
    <property type="match status" value="1"/>
</dbReference>
<feature type="transmembrane region" description="Helical" evidence="1">
    <location>
        <begin position="312"/>
        <end position="336"/>
    </location>
</feature>
<evidence type="ECO:0000313" key="3">
    <source>
        <dbReference type="EMBL" id="OCH88049.1"/>
    </source>
</evidence>
<evidence type="ECO:0000256" key="1">
    <source>
        <dbReference type="SAM" id="Phobius"/>
    </source>
</evidence>
<name>A0A8E2AU41_9APHY</name>
<feature type="transmembrane region" description="Helical" evidence="1">
    <location>
        <begin position="210"/>
        <end position="230"/>
    </location>
</feature>
<gene>
    <name evidence="3" type="ORF">OBBRIDRAFT_889376</name>
</gene>
<accession>A0A8E2AU41</accession>
<dbReference type="EMBL" id="KV722464">
    <property type="protein sequence ID" value="OCH88049.1"/>
    <property type="molecule type" value="Genomic_DNA"/>
</dbReference>